<evidence type="ECO:0000313" key="2">
    <source>
        <dbReference type="EMBL" id="KAJ1129501.1"/>
    </source>
</evidence>
<feature type="region of interest" description="Disordered" evidence="1">
    <location>
        <begin position="72"/>
        <end position="106"/>
    </location>
</feature>
<name>A0AAV7PMK8_PLEWA</name>
<sequence>MSDSGYRHKIVLKNDVKPIDHKVRYVPLSIRDEVLCELKRLTNERIIERVESAEWISPLVVVKRTNGKVGLRNDPKDFGVERNHKKDHKKDPNGGFLPIPQPSLQQRPGVRVTTLCYSRGQFGSLGNLGLTWYTLPCK</sequence>
<dbReference type="Gene3D" id="3.10.10.10">
    <property type="entry name" value="HIV Type 1 Reverse Transcriptase, subunit A, domain 1"/>
    <property type="match status" value="1"/>
</dbReference>
<accession>A0AAV7PMK8</accession>
<dbReference type="InterPro" id="IPR043502">
    <property type="entry name" value="DNA/RNA_pol_sf"/>
</dbReference>
<dbReference type="EMBL" id="JANPWB010000011">
    <property type="protein sequence ID" value="KAJ1129501.1"/>
    <property type="molecule type" value="Genomic_DNA"/>
</dbReference>
<evidence type="ECO:0000256" key="1">
    <source>
        <dbReference type="SAM" id="MobiDB-lite"/>
    </source>
</evidence>
<gene>
    <name evidence="2" type="ORF">NDU88_007869</name>
</gene>
<reference evidence="2" key="1">
    <citation type="journal article" date="2022" name="bioRxiv">
        <title>Sequencing and chromosome-scale assembly of the giantPleurodeles waltlgenome.</title>
        <authorList>
            <person name="Brown T."/>
            <person name="Elewa A."/>
            <person name="Iarovenko S."/>
            <person name="Subramanian E."/>
            <person name="Araus A.J."/>
            <person name="Petzold A."/>
            <person name="Susuki M."/>
            <person name="Suzuki K.-i.T."/>
            <person name="Hayashi T."/>
            <person name="Toyoda A."/>
            <person name="Oliveira C."/>
            <person name="Osipova E."/>
            <person name="Leigh N.D."/>
            <person name="Simon A."/>
            <person name="Yun M.H."/>
        </authorList>
    </citation>
    <scope>NUCLEOTIDE SEQUENCE</scope>
    <source>
        <strain evidence="2">20211129_DDA</strain>
        <tissue evidence="2">Liver</tissue>
    </source>
</reference>
<dbReference type="Proteomes" id="UP001066276">
    <property type="component" value="Chromosome 7"/>
</dbReference>
<protein>
    <submittedName>
        <fullName evidence="2">Uncharacterized protein</fullName>
    </submittedName>
</protein>
<comment type="caution">
    <text evidence="2">The sequence shown here is derived from an EMBL/GenBank/DDBJ whole genome shotgun (WGS) entry which is preliminary data.</text>
</comment>
<feature type="compositionally biased region" description="Basic and acidic residues" evidence="1">
    <location>
        <begin position="72"/>
        <end position="92"/>
    </location>
</feature>
<keyword evidence="3" id="KW-1185">Reference proteome</keyword>
<dbReference type="AlphaFoldDB" id="A0AAV7PMK8"/>
<proteinExistence type="predicted"/>
<dbReference type="SUPFAM" id="SSF56672">
    <property type="entry name" value="DNA/RNA polymerases"/>
    <property type="match status" value="1"/>
</dbReference>
<organism evidence="2 3">
    <name type="scientific">Pleurodeles waltl</name>
    <name type="common">Iberian ribbed newt</name>
    <dbReference type="NCBI Taxonomy" id="8319"/>
    <lineage>
        <taxon>Eukaryota</taxon>
        <taxon>Metazoa</taxon>
        <taxon>Chordata</taxon>
        <taxon>Craniata</taxon>
        <taxon>Vertebrata</taxon>
        <taxon>Euteleostomi</taxon>
        <taxon>Amphibia</taxon>
        <taxon>Batrachia</taxon>
        <taxon>Caudata</taxon>
        <taxon>Salamandroidea</taxon>
        <taxon>Salamandridae</taxon>
        <taxon>Pleurodelinae</taxon>
        <taxon>Pleurodeles</taxon>
    </lineage>
</organism>
<evidence type="ECO:0000313" key="3">
    <source>
        <dbReference type="Proteomes" id="UP001066276"/>
    </source>
</evidence>